<reference evidence="2 3" key="1">
    <citation type="submission" date="2019-07" db="EMBL/GenBank/DDBJ databases">
        <title>Annotation for the trematode Paragonimus westermani.</title>
        <authorList>
            <person name="Choi Y.-J."/>
        </authorList>
    </citation>
    <scope>NUCLEOTIDE SEQUENCE [LARGE SCALE GENOMIC DNA]</scope>
    <source>
        <strain evidence="2">180907_Pwestermani</strain>
    </source>
</reference>
<protein>
    <submittedName>
        <fullName evidence="2">Uncharacterized protein</fullName>
    </submittedName>
</protein>
<evidence type="ECO:0000313" key="2">
    <source>
        <dbReference type="EMBL" id="KAF8567151.1"/>
    </source>
</evidence>
<dbReference type="EMBL" id="JTDF01004153">
    <property type="protein sequence ID" value="KAF8567151.1"/>
    <property type="molecule type" value="Genomic_DNA"/>
</dbReference>
<gene>
    <name evidence="2" type="ORF">P879_09091</name>
</gene>
<accession>A0A8T0DK77</accession>
<organism evidence="2 3">
    <name type="scientific">Paragonimus westermani</name>
    <dbReference type="NCBI Taxonomy" id="34504"/>
    <lineage>
        <taxon>Eukaryota</taxon>
        <taxon>Metazoa</taxon>
        <taxon>Spiralia</taxon>
        <taxon>Lophotrochozoa</taxon>
        <taxon>Platyhelminthes</taxon>
        <taxon>Trematoda</taxon>
        <taxon>Digenea</taxon>
        <taxon>Plagiorchiida</taxon>
        <taxon>Troglotremata</taxon>
        <taxon>Troglotrematidae</taxon>
        <taxon>Paragonimus</taxon>
    </lineage>
</organism>
<sequence length="207" mass="23003">MTNAGGTQHSGSCMHHSCSNLSVQPVRLQDQPGWYPLLVVEHCWDNSLRHLCFLPNSTRSGTILKNQGRDPYSNKSRAVDSLFIATADSHLVEYDLCVGPAESANYWEELYQDGSICLDYPPVVFRSSGEPDSSTHREIDSGGAISKSNQPPVALSKLAGDVENRKSASEKWTPEDAPSYRCNPVEITTHLSQLRRIWMGSQFTFQT</sequence>
<feature type="region of interest" description="Disordered" evidence="1">
    <location>
        <begin position="128"/>
        <end position="153"/>
    </location>
</feature>
<dbReference type="AlphaFoldDB" id="A0A8T0DK77"/>
<keyword evidence="3" id="KW-1185">Reference proteome</keyword>
<proteinExistence type="predicted"/>
<dbReference type="OrthoDB" id="25778at2759"/>
<name>A0A8T0DK77_9TREM</name>
<evidence type="ECO:0000256" key="1">
    <source>
        <dbReference type="SAM" id="MobiDB-lite"/>
    </source>
</evidence>
<evidence type="ECO:0000313" key="3">
    <source>
        <dbReference type="Proteomes" id="UP000699462"/>
    </source>
</evidence>
<feature type="region of interest" description="Disordered" evidence="1">
    <location>
        <begin position="160"/>
        <end position="179"/>
    </location>
</feature>
<feature type="compositionally biased region" description="Basic and acidic residues" evidence="1">
    <location>
        <begin position="160"/>
        <end position="174"/>
    </location>
</feature>
<comment type="caution">
    <text evidence="2">The sequence shown here is derived from an EMBL/GenBank/DDBJ whole genome shotgun (WGS) entry which is preliminary data.</text>
</comment>
<dbReference type="Proteomes" id="UP000699462">
    <property type="component" value="Unassembled WGS sequence"/>
</dbReference>